<comment type="similarity">
    <text evidence="10">Belongs to the LpxB family.</text>
</comment>
<comment type="function">
    <text evidence="1 10">Condensation of UDP-2,3-diacylglucosamine and 2,3-diacylglucosamine-1-phosphate to form lipid A disaccharide, a precursor of lipid A, a phosphorylated glycolipid that anchors the lipopolysaccharide to the outer membrane of the cell.</text>
</comment>
<evidence type="ECO:0000256" key="6">
    <source>
        <dbReference type="ARBA" id="ARBA00022676"/>
    </source>
</evidence>
<dbReference type="GO" id="GO:0016020">
    <property type="term" value="C:membrane"/>
    <property type="evidence" value="ECO:0007669"/>
    <property type="project" value="GOC"/>
</dbReference>
<evidence type="ECO:0000256" key="10">
    <source>
        <dbReference type="HAMAP-Rule" id="MF_00392"/>
    </source>
</evidence>
<dbReference type="GO" id="GO:0005543">
    <property type="term" value="F:phospholipid binding"/>
    <property type="evidence" value="ECO:0007669"/>
    <property type="project" value="TreeGrafter"/>
</dbReference>
<evidence type="ECO:0000256" key="7">
    <source>
        <dbReference type="ARBA" id="ARBA00022679"/>
    </source>
</evidence>
<evidence type="ECO:0000256" key="9">
    <source>
        <dbReference type="ARBA" id="ARBA00048975"/>
    </source>
</evidence>
<dbReference type="GO" id="GO:0009245">
    <property type="term" value="P:lipid A biosynthetic process"/>
    <property type="evidence" value="ECO:0007669"/>
    <property type="project" value="UniProtKB-UniRule"/>
</dbReference>
<dbReference type="PANTHER" id="PTHR30372:SF4">
    <property type="entry name" value="LIPID-A-DISACCHARIDE SYNTHASE, MITOCHONDRIAL-RELATED"/>
    <property type="match status" value="1"/>
</dbReference>
<dbReference type="AlphaFoldDB" id="A0A841K3Q6"/>
<protein>
    <recommendedName>
        <fullName evidence="3 10">Lipid-A-disaccharide synthase</fullName>
        <ecNumber evidence="2 10">2.4.1.182</ecNumber>
    </recommendedName>
</protein>
<dbReference type="OrthoDB" id="9801642at2"/>
<keyword evidence="6 10" id="KW-0328">Glycosyltransferase</keyword>
<dbReference type="Pfam" id="PF02684">
    <property type="entry name" value="LpxB"/>
    <property type="match status" value="1"/>
</dbReference>
<evidence type="ECO:0000256" key="4">
    <source>
        <dbReference type="ARBA" id="ARBA00022516"/>
    </source>
</evidence>
<keyword evidence="7 10" id="KW-0808">Transferase</keyword>
<comment type="caution">
    <text evidence="11">The sequence shown here is derived from an EMBL/GenBank/DDBJ whole genome shotgun (WGS) entry which is preliminary data.</text>
</comment>
<dbReference type="Proteomes" id="UP000538666">
    <property type="component" value="Unassembled WGS sequence"/>
</dbReference>
<evidence type="ECO:0000313" key="11">
    <source>
        <dbReference type="EMBL" id="MBB6144884.1"/>
    </source>
</evidence>
<keyword evidence="12" id="KW-1185">Reference proteome</keyword>
<dbReference type="HAMAP" id="MF_00392">
    <property type="entry name" value="LpxB"/>
    <property type="match status" value="1"/>
</dbReference>
<evidence type="ECO:0000256" key="1">
    <source>
        <dbReference type="ARBA" id="ARBA00002056"/>
    </source>
</evidence>
<organism evidence="11 12">
    <name type="scientific">Silvibacterium bohemicum</name>
    <dbReference type="NCBI Taxonomy" id="1577686"/>
    <lineage>
        <taxon>Bacteria</taxon>
        <taxon>Pseudomonadati</taxon>
        <taxon>Acidobacteriota</taxon>
        <taxon>Terriglobia</taxon>
        <taxon>Terriglobales</taxon>
        <taxon>Acidobacteriaceae</taxon>
        <taxon>Silvibacterium</taxon>
    </lineage>
</organism>
<keyword evidence="8 10" id="KW-0443">Lipid metabolism</keyword>
<evidence type="ECO:0000256" key="2">
    <source>
        <dbReference type="ARBA" id="ARBA00012687"/>
    </source>
</evidence>
<comment type="pathway">
    <text evidence="10">Bacterial outer membrane biogenesis; LPS lipid A biosynthesis.</text>
</comment>
<dbReference type="RefSeq" id="WP_050059564.1">
    <property type="nucleotide sequence ID" value="NZ_JACHEK010000005.1"/>
</dbReference>
<dbReference type="PANTHER" id="PTHR30372">
    <property type="entry name" value="LIPID-A-DISACCHARIDE SYNTHASE"/>
    <property type="match status" value="1"/>
</dbReference>
<keyword evidence="5 10" id="KW-0441">Lipid A biosynthesis</keyword>
<evidence type="ECO:0000256" key="3">
    <source>
        <dbReference type="ARBA" id="ARBA00020902"/>
    </source>
</evidence>
<comment type="catalytic activity">
    <reaction evidence="9 10">
        <text>a lipid X + a UDP-2-N,3-O-bis[(3R)-3-hydroxyacyl]-alpha-D-glucosamine = a lipid A disaccharide + UDP + H(+)</text>
        <dbReference type="Rhea" id="RHEA:67828"/>
        <dbReference type="ChEBI" id="CHEBI:15378"/>
        <dbReference type="ChEBI" id="CHEBI:58223"/>
        <dbReference type="ChEBI" id="CHEBI:137748"/>
        <dbReference type="ChEBI" id="CHEBI:176338"/>
        <dbReference type="ChEBI" id="CHEBI:176343"/>
        <dbReference type="EC" id="2.4.1.182"/>
    </reaction>
</comment>
<accession>A0A841K3Q6</accession>
<dbReference type="UniPathway" id="UPA00973"/>
<dbReference type="GO" id="GO:0008915">
    <property type="term" value="F:lipid-A-disaccharide synthase activity"/>
    <property type="evidence" value="ECO:0007669"/>
    <property type="project" value="UniProtKB-UniRule"/>
</dbReference>
<keyword evidence="4 10" id="KW-0444">Lipid biosynthesis</keyword>
<sequence length="396" mass="44078">MSTHPKIFLSAGEASGEHYGTLLIPAIRRLEPDAEFFGLGGQRMEALGFRRIVRAEDVAVMGITEVIRHMPRIYGEYRKLKASIATEKPDAAVLIDFPDVNLSLAKHLKRAGVPVIYFVSPQLWAWKKYRIREVQRYVDRMLVIFPFEERFYLDRKVQAEFVGHPLAELPLPTISRETFAREAGLNPSKGWIGLLPGSRAKEIRLNLPEMLRTAELLSQNGPGYEFLLPLAPTLTASHRAEVQAMLPPTPRITITNEARATLHHARASIVASGTATVEAALIGNPFLVVYRVSPLTYAVAKRVVDVPHVAMVNLIAESRIVPELIQGDFTARNVVSHLQPLLTDKSVRARMQSSLRSISDMLMAKGKDDPLAHETTAVDRVARVTSQMLHAKQPGK</sequence>
<dbReference type="EMBL" id="JACHEK010000005">
    <property type="protein sequence ID" value="MBB6144884.1"/>
    <property type="molecule type" value="Genomic_DNA"/>
</dbReference>
<proteinExistence type="inferred from homology"/>
<gene>
    <name evidence="10" type="primary">lpxB</name>
    <name evidence="11" type="ORF">HNQ77_002840</name>
</gene>
<dbReference type="SUPFAM" id="SSF53756">
    <property type="entry name" value="UDP-Glycosyltransferase/glycogen phosphorylase"/>
    <property type="match status" value="1"/>
</dbReference>
<dbReference type="InterPro" id="IPR003835">
    <property type="entry name" value="Glyco_trans_19"/>
</dbReference>
<dbReference type="NCBIfam" id="TIGR00215">
    <property type="entry name" value="lpxB"/>
    <property type="match status" value="1"/>
</dbReference>
<name>A0A841K3Q6_9BACT</name>
<evidence type="ECO:0000256" key="8">
    <source>
        <dbReference type="ARBA" id="ARBA00023098"/>
    </source>
</evidence>
<evidence type="ECO:0000313" key="12">
    <source>
        <dbReference type="Proteomes" id="UP000538666"/>
    </source>
</evidence>
<reference evidence="11 12" key="1">
    <citation type="submission" date="2020-08" db="EMBL/GenBank/DDBJ databases">
        <title>Genomic Encyclopedia of Type Strains, Phase IV (KMG-IV): sequencing the most valuable type-strain genomes for metagenomic binning, comparative biology and taxonomic classification.</title>
        <authorList>
            <person name="Goeker M."/>
        </authorList>
    </citation>
    <scope>NUCLEOTIDE SEQUENCE [LARGE SCALE GENOMIC DNA]</scope>
    <source>
        <strain evidence="11 12">DSM 103733</strain>
    </source>
</reference>
<evidence type="ECO:0000256" key="5">
    <source>
        <dbReference type="ARBA" id="ARBA00022556"/>
    </source>
</evidence>
<dbReference type="EC" id="2.4.1.182" evidence="2 10"/>